<dbReference type="InterPro" id="IPR003594">
    <property type="entry name" value="HATPase_dom"/>
</dbReference>
<evidence type="ECO:0000256" key="2">
    <source>
        <dbReference type="ARBA" id="ARBA00012438"/>
    </source>
</evidence>
<keyword evidence="9" id="KW-1133">Transmembrane helix</keyword>
<evidence type="ECO:0000256" key="1">
    <source>
        <dbReference type="ARBA" id="ARBA00000085"/>
    </source>
</evidence>
<keyword evidence="6 11" id="KW-0418">Kinase</keyword>
<dbReference type="InterPro" id="IPR036097">
    <property type="entry name" value="HisK_dim/P_sf"/>
</dbReference>
<feature type="domain" description="Histidine kinase" evidence="10">
    <location>
        <begin position="282"/>
        <end position="490"/>
    </location>
</feature>
<keyword evidence="9" id="KW-0812">Transmembrane</keyword>
<dbReference type="GO" id="GO:0005524">
    <property type="term" value="F:ATP binding"/>
    <property type="evidence" value="ECO:0007669"/>
    <property type="project" value="UniProtKB-KW"/>
</dbReference>
<dbReference type="SUPFAM" id="SSF47384">
    <property type="entry name" value="Homodimeric domain of signal transducing histidine kinase"/>
    <property type="match status" value="1"/>
</dbReference>
<name>A0A212LZ44_9FIRM</name>
<keyword evidence="9" id="KW-0472">Membrane</keyword>
<dbReference type="GO" id="GO:0000155">
    <property type="term" value="F:phosphorelay sensor kinase activity"/>
    <property type="evidence" value="ECO:0007669"/>
    <property type="project" value="InterPro"/>
</dbReference>
<dbReference type="InterPro" id="IPR005467">
    <property type="entry name" value="His_kinase_dom"/>
</dbReference>
<evidence type="ECO:0000256" key="7">
    <source>
        <dbReference type="ARBA" id="ARBA00022840"/>
    </source>
</evidence>
<comment type="catalytic activity">
    <reaction evidence="1">
        <text>ATP + protein L-histidine = ADP + protein N-phospho-L-histidine.</text>
        <dbReference type="EC" id="2.7.13.3"/>
    </reaction>
</comment>
<evidence type="ECO:0000256" key="3">
    <source>
        <dbReference type="ARBA" id="ARBA00022553"/>
    </source>
</evidence>
<dbReference type="CDD" id="cd06225">
    <property type="entry name" value="HAMP"/>
    <property type="match status" value="1"/>
</dbReference>
<dbReference type="InterPro" id="IPR036890">
    <property type="entry name" value="HATPase_C_sf"/>
</dbReference>
<keyword evidence="4" id="KW-0808">Transferase</keyword>
<dbReference type="InterPro" id="IPR004358">
    <property type="entry name" value="Sig_transdc_His_kin-like_C"/>
</dbReference>
<evidence type="ECO:0000259" key="10">
    <source>
        <dbReference type="PROSITE" id="PS50109"/>
    </source>
</evidence>
<evidence type="ECO:0000256" key="5">
    <source>
        <dbReference type="ARBA" id="ARBA00022741"/>
    </source>
</evidence>
<dbReference type="Pfam" id="PF02518">
    <property type="entry name" value="HATPase_c"/>
    <property type="match status" value="1"/>
</dbReference>
<keyword evidence="3" id="KW-0597">Phosphoprotein</keyword>
<feature type="transmembrane region" description="Helical" evidence="9">
    <location>
        <begin position="192"/>
        <end position="214"/>
    </location>
</feature>
<dbReference type="EMBL" id="FMJE01000005">
    <property type="protein sequence ID" value="SCM82727.1"/>
    <property type="molecule type" value="Genomic_DNA"/>
</dbReference>
<dbReference type="CDD" id="cd00082">
    <property type="entry name" value="HisKA"/>
    <property type="match status" value="1"/>
</dbReference>
<accession>A0A212LZ44</accession>
<dbReference type="SUPFAM" id="SSF55874">
    <property type="entry name" value="ATPase domain of HSP90 chaperone/DNA topoisomerase II/histidine kinase"/>
    <property type="match status" value="1"/>
</dbReference>
<dbReference type="EC" id="2.7.13.3" evidence="2"/>
<dbReference type="PRINTS" id="PR00344">
    <property type="entry name" value="BCTRLSENSOR"/>
</dbReference>
<keyword evidence="8" id="KW-0902">Two-component regulatory system</keyword>
<dbReference type="Gene3D" id="1.10.287.130">
    <property type="match status" value="1"/>
</dbReference>
<dbReference type="Gene3D" id="6.10.340.10">
    <property type="match status" value="1"/>
</dbReference>
<proteinExistence type="predicted"/>
<dbReference type="SMART" id="SM00387">
    <property type="entry name" value="HATPase_c"/>
    <property type="match status" value="1"/>
</dbReference>
<dbReference type="PANTHER" id="PTHR43065:SF10">
    <property type="entry name" value="PEROXIDE STRESS-ACTIVATED HISTIDINE KINASE MAK3"/>
    <property type="match status" value="1"/>
</dbReference>
<dbReference type="Pfam" id="PF00512">
    <property type="entry name" value="HisKA"/>
    <property type="match status" value="1"/>
</dbReference>
<gene>
    <name evidence="11" type="ORF">KL86SPO_50498</name>
</gene>
<sequence>MIPKSLKSWLLILVIIVAGLPVLLSSYYIVNTVTEGMMEEKQQKLFGAAKMLDYYLAGTYDDILRKNGVQDADKATQITILNQELRAYTNDVARAYPGIGVGYYCRELEAIITYGPSDIYDNKVGLPISDTHEGRIVMTTGIPRIQEGDLVRGKIMNAMVPVIRNNTIIGYVWANELTENVETQVNAITRHIYWAMAVSLIVGITGIAFLLIHLMRDIKRIKKGLMNIKEDLSYKIVPPSGEIGEIAMAINDMAHDLEEKKILEEQVQRADRLAVIGEMAAGLAHEIRNPLMAIKGFSQLQNEDITLSERQEYNDIIIHEVDRMNHLTEELLGFSRPILDLVTRTNVNEVLKNTLVLAEIRAHGTEVVFKHELTPLLPDVMANEEQLKQVFLNILINAIQAMDKIGTITISSGYEEAAGKVRVSFTDTGPGIEPGNIKKMFDPFFTTKANGTGLGLTVANHLMLSWNGVILVESKVNQGSTFTLIFPAVKG</sequence>
<reference evidence="11" key="1">
    <citation type="submission" date="2016-08" db="EMBL/GenBank/DDBJ databases">
        <authorList>
            <person name="Seilhamer J.J."/>
        </authorList>
    </citation>
    <scope>NUCLEOTIDE SEQUENCE</scope>
    <source>
        <strain evidence="11">86</strain>
    </source>
</reference>
<evidence type="ECO:0000313" key="11">
    <source>
        <dbReference type="EMBL" id="SCM82727.1"/>
    </source>
</evidence>
<dbReference type="Gene3D" id="3.30.565.10">
    <property type="entry name" value="Histidine kinase-like ATPase, C-terminal domain"/>
    <property type="match status" value="1"/>
</dbReference>
<protein>
    <recommendedName>
        <fullName evidence="2">histidine kinase</fullName>
        <ecNumber evidence="2">2.7.13.3</ecNumber>
    </recommendedName>
</protein>
<evidence type="ECO:0000256" key="4">
    <source>
        <dbReference type="ARBA" id="ARBA00022679"/>
    </source>
</evidence>
<keyword evidence="7" id="KW-0067">ATP-binding</keyword>
<dbReference type="SMART" id="SM00388">
    <property type="entry name" value="HisKA"/>
    <property type="match status" value="1"/>
</dbReference>
<dbReference type="PANTHER" id="PTHR43065">
    <property type="entry name" value="SENSOR HISTIDINE KINASE"/>
    <property type="match status" value="1"/>
</dbReference>
<keyword evidence="5" id="KW-0547">Nucleotide-binding</keyword>
<dbReference type="RefSeq" id="WP_288185334.1">
    <property type="nucleotide sequence ID" value="NZ_LT608335.1"/>
</dbReference>
<feature type="transmembrane region" description="Helical" evidence="9">
    <location>
        <begin position="9"/>
        <end position="30"/>
    </location>
</feature>
<evidence type="ECO:0000256" key="9">
    <source>
        <dbReference type="SAM" id="Phobius"/>
    </source>
</evidence>
<dbReference type="PROSITE" id="PS50109">
    <property type="entry name" value="HIS_KIN"/>
    <property type="match status" value="1"/>
</dbReference>
<evidence type="ECO:0000256" key="6">
    <source>
        <dbReference type="ARBA" id="ARBA00022777"/>
    </source>
</evidence>
<dbReference type="AlphaFoldDB" id="A0A212LZ44"/>
<organism evidence="11">
    <name type="scientific">uncultured Sporomusa sp</name>
    <dbReference type="NCBI Taxonomy" id="307249"/>
    <lineage>
        <taxon>Bacteria</taxon>
        <taxon>Bacillati</taxon>
        <taxon>Bacillota</taxon>
        <taxon>Negativicutes</taxon>
        <taxon>Selenomonadales</taxon>
        <taxon>Sporomusaceae</taxon>
        <taxon>Sporomusa</taxon>
        <taxon>environmental samples</taxon>
    </lineage>
</organism>
<dbReference type="InterPro" id="IPR003661">
    <property type="entry name" value="HisK_dim/P_dom"/>
</dbReference>
<evidence type="ECO:0000256" key="8">
    <source>
        <dbReference type="ARBA" id="ARBA00023012"/>
    </source>
</evidence>